<dbReference type="Pfam" id="PF00583">
    <property type="entry name" value="Acetyltransf_1"/>
    <property type="match status" value="1"/>
</dbReference>
<organism evidence="4 5">
    <name type="scientific">Croceivirga radicis</name>
    <dbReference type="NCBI Taxonomy" id="1929488"/>
    <lineage>
        <taxon>Bacteria</taxon>
        <taxon>Pseudomonadati</taxon>
        <taxon>Bacteroidota</taxon>
        <taxon>Flavobacteriia</taxon>
        <taxon>Flavobacteriales</taxon>
        <taxon>Flavobacteriaceae</taxon>
        <taxon>Croceivirga</taxon>
    </lineage>
</organism>
<protein>
    <submittedName>
        <fullName evidence="4">MarR family transcriptional regulator</fullName>
    </submittedName>
</protein>
<evidence type="ECO:0000256" key="1">
    <source>
        <dbReference type="ARBA" id="ARBA00022679"/>
    </source>
</evidence>
<keyword evidence="1" id="KW-0808">Transferase</keyword>
<keyword evidence="2" id="KW-0012">Acyltransferase</keyword>
<dbReference type="PROSITE" id="PS51186">
    <property type="entry name" value="GNAT"/>
    <property type="match status" value="1"/>
</dbReference>
<dbReference type="InterPro" id="IPR016181">
    <property type="entry name" value="Acyl_CoA_acyltransferase"/>
</dbReference>
<comment type="caution">
    <text evidence="4">The sequence shown here is derived from an EMBL/GenBank/DDBJ whole genome shotgun (WGS) entry which is preliminary data.</text>
</comment>
<evidence type="ECO:0000256" key="2">
    <source>
        <dbReference type="ARBA" id="ARBA00023315"/>
    </source>
</evidence>
<dbReference type="GO" id="GO:0016747">
    <property type="term" value="F:acyltransferase activity, transferring groups other than amino-acyl groups"/>
    <property type="evidence" value="ECO:0007669"/>
    <property type="project" value="InterPro"/>
</dbReference>
<dbReference type="InterPro" id="IPR000182">
    <property type="entry name" value="GNAT_dom"/>
</dbReference>
<dbReference type="AlphaFoldDB" id="A0A1V6LTT6"/>
<evidence type="ECO:0000313" key="5">
    <source>
        <dbReference type="Proteomes" id="UP000191680"/>
    </source>
</evidence>
<evidence type="ECO:0000313" key="4">
    <source>
        <dbReference type="EMBL" id="OQD43583.1"/>
    </source>
</evidence>
<feature type="domain" description="N-acetyltransferase" evidence="3">
    <location>
        <begin position="16"/>
        <end position="156"/>
    </location>
</feature>
<reference evidence="4 5" key="1">
    <citation type="submission" date="2016-12" db="EMBL/GenBank/DDBJ databases">
        <authorList>
            <person name="Song W.-J."/>
            <person name="Kurnit D.M."/>
        </authorList>
    </citation>
    <scope>NUCLEOTIDE SEQUENCE [LARGE SCALE GENOMIC DNA]</scope>
    <source>
        <strain evidence="4 5">HSG9</strain>
    </source>
</reference>
<dbReference type="Proteomes" id="UP000191680">
    <property type="component" value="Unassembled WGS sequence"/>
</dbReference>
<gene>
    <name evidence="4" type="ORF">BUL40_06830</name>
</gene>
<dbReference type="Gene3D" id="3.40.630.30">
    <property type="match status" value="1"/>
</dbReference>
<sequence length="156" mass="17590">MNDSFKIVPFTSAYAAAFKAINQQWIEQYFKMEPSDFKALDYPQENIIDQGGYIAVALLDKEVVGVCALIKMDGNRFDYELAKMGVTPKAQGKRVGYLLGQHIIAKAKSLGAKNIFIESNRVLVPAIKLYEKLGFVEIEGPPSPYERADIQMEFRF</sequence>
<dbReference type="EMBL" id="MTBC01000003">
    <property type="protein sequence ID" value="OQD43583.1"/>
    <property type="molecule type" value="Genomic_DNA"/>
</dbReference>
<keyword evidence="5" id="KW-1185">Reference proteome</keyword>
<dbReference type="InterPro" id="IPR050832">
    <property type="entry name" value="Bact_Acetyltransf"/>
</dbReference>
<dbReference type="SUPFAM" id="SSF55729">
    <property type="entry name" value="Acyl-CoA N-acyltransferases (Nat)"/>
    <property type="match status" value="1"/>
</dbReference>
<dbReference type="PANTHER" id="PTHR43877">
    <property type="entry name" value="AMINOALKYLPHOSPHONATE N-ACETYLTRANSFERASE-RELATED-RELATED"/>
    <property type="match status" value="1"/>
</dbReference>
<dbReference type="PANTHER" id="PTHR43877:SF2">
    <property type="entry name" value="AMINOALKYLPHOSPHONATE N-ACETYLTRANSFERASE-RELATED"/>
    <property type="match status" value="1"/>
</dbReference>
<evidence type="ECO:0000259" key="3">
    <source>
        <dbReference type="PROSITE" id="PS51186"/>
    </source>
</evidence>
<accession>A0A1V6LTT6</accession>
<dbReference type="OrthoDB" id="1431064at2"/>
<name>A0A1V6LTT6_9FLAO</name>
<dbReference type="CDD" id="cd04301">
    <property type="entry name" value="NAT_SF"/>
    <property type="match status" value="1"/>
</dbReference>
<proteinExistence type="predicted"/>